<evidence type="ECO:0000313" key="1">
    <source>
        <dbReference type="EMBL" id="KAI0068155.1"/>
    </source>
</evidence>
<keyword evidence="2" id="KW-1185">Reference proteome</keyword>
<sequence>MENSMSTEDTTHGRASTSDVKSLESQPHSDALAPPQDEKQEANAIVEKPYSAFSKRDKWIIVNLAAFAGLFSPLTANIYFPAIPVIASQFHKSIELINLTVTIYMVMQGITPMVWGTLSDRWGRRPVFLACLVTLSVSCVGLALVPTDAYWLLMLLRCIQAAGSASTIALGAGVIGDIGTAAERGGFMGVFGIGPMVGPSIGPVIGGGLSQSLGWRSIFWFLCISSGICAVGVILFMPETLRALVGDGSIVPSTLYRPVIPIVGKNHKAPISTERPPRRRFINPIRMFTYPDVDILLLFNAIIYAVFYGVTATMSTLFQEAYPYLNQTDIGLCFLAIGGGMLIGTVVSGKLANRDYAIVRDQVVRKAQVDPETEVDVKAIETDGTFPIERARLRSIPLYLTIFTACIIGYGWTLQSRVSIAVPLILLIITGLVAGGFTNLVNALFVDLVPSQGSSITACNNLVRCGVGAALVSVIDLILNALGTGWTYVLLGGMCIAVSPLIFVLRRWGPVWRERRRLRALVLDGKV</sequence>
<protein>
    <submittedName>
        <fullName evidence="1">MFS general substrate transporter</fullName>
    </submittedName>
</protein>
<gene>
    <name evidence="1" type="ORF">BV25DRAFT_527008</name>
</gene>
<evidence type="ECO:0000313" key="2">
    <source>
        <dbReference type="Proteomes" id="UP000814140"/>
    </source>
</evidence>
<name>A0ACB8TIE6_9AGAM</name>
<dbReference type="Proteomes" id="UP000814140">
    <property type="component" value="Unassembled WGS sequence"/>
</dbReference>
<accession>A0ACB8TIE6</accession>
<reference evidence="1" key="1">
    <citation type="submission" date="2021-03" db="EMBL/GenBank/DDBJ databases">
        <authorList>
            <consortium name="DOE Joint Genome Institute"/>
            <person name="Ahrendt S."/>
            <person name="Looney B.P."/>
            <person name="Miyauchi S."/>
            <person name="Morin E."/>
            <person name="Drula E."/>
            <person name="Courty P.E."/>
            <person name="Chicoki N."/>
            <person name="Fauchery L."/>
            <person name="Kohler A."/>
            <person name="Kuo A."/>
            <person name="Labutti K."/>
            <person name="Pangilinan J."/>
            <person name="Lipzen A."/>
            <person name="Riley R."/>
            <person name="Andreopoulos W."/>
            <person name="He G."/>
            <person name="Johnson J."/>
            <person name="Barry K.W."/>
            <person name="Grigoriev I.V."/>
            <person name="Nagy L."/>
            <person name="Hibbett D."/>
            <person name="Henrissat B."/>
            <person name="Matheny P.B."/>
            <person name="Labbe J."/>
            <person name="Martin F."/>
        </authorList>
    </citation>
    <scope>NUCLEOTIDE SEQUENCE</scope>
    <source>
        <strain evidence="1">HHB10654</strain>
    </source>
</reference>
<comment type="caution">
    <text evidence="1">The sequence shown here is derived from an EMBL/GenBank/DDBJ whole genome shotgun (WGS) entry which is preliminary data.</text>
</comment>
<dbReference type="EMBL" id="MU277188">
    <property type="protein sequence ID" value="KAI0068155.1"/>
    <property type="molecule type" value="Genomic_DNA"/>
</dbReference>
<reference evidence="1" key="2">
    <citation type="journal article" date="2022" name="New Phytol.">
        <title>Evolutionary transition to the ectomycorrhizal habit in the genomes of a hyperdiverse lineage of mushroom-forming fungi.</title>
        <authorList>
            <person name="Looney B."/>
            <person name="Miyauchi S."/>
            <person name="Morin E."/>
            <person name="Drula E."/>
            <person name="Courty P.E."/>
            <person name="Kohler A."/>
            <person name="Kuo A."/>
            <person name="LaButti K."/>
            <person name="Pangilinan J."/>
            <person name="Lipzen A."/>
            <person name="Riley R."/>
            <person name="Andreopoulos W."/>
            <person name="He G."/>
            <person name="Johnson J."/>
            <person name="Nolan M."/>
            <person name="Tritt A."/>
            <person name="Barry K.W."/>
            <person name="Grigoriev I.V."/>
            <person name="Nagy L.G."/>
            <person name="Hibbett D."/>
            <person name="Henrissat B."/>
            <person name="Matheny P.B."/>
            <person name="Labbe J."/>
            <person name="Martin F.M."/>
        </authorList>
    </citation>
    <scope>NUCLEOTIDE SEQUENCE</scope>
    <source>
        <strain evidence="1">HHB10654</strain>
    </source>
</reference>
<organism evidence="1 2">
    <name type="scientific">Artomyces pyxidatus</name>
    <dbReference type="NCBI Taxonomy" id="48021"/>
    <lineage>
        <taxon>Eukaryota</taxon>
        <taxon>Fungi</taxon>
        <taxon>Dikarya</taxon>
        <taxon>Basidiomycota</taxon>
        <taxon>Agaricomycotina</taxon>
        <taxon>Agaricomycetes</taxon>
        <taxon>Russulales</taxon>
        <taxon>Auriscalpiaceae</taxon>
        <taxon>Artomyces</taxon>
    </lineage>
</organism>
<proteinExistence type="predicted"/>